<keyword evidence="5" id="KW-1185">Reference proteome</keyword>
<feature type="chain" id="PRO_5041521718" description="Lipoprotein" evidence="2">
    <location>
        <begin position="27"/>
        <end position="184"/>
    </location>
</feature>
<keyword evidence="2" id="KW-0732">Signal</keyword>
<evidence type="ECO:0000256" key="1">
    <source>
        <dbReference type="SAM" id="MobiDB-lite"/>
    </source>
</evidence>
<proteinExistence type="predicted"/>
<sequence>MVKTHRRTVVRAIPVASLLLAGALLTGCSGSSSDSADSGGGASASPTAPEDRALAYSQCMRDNGVAGFPDPPEGGGGIKIGPDSGLDPNSDAFKKAQEACQDLSPQGQNAGGGTIDPVKAAEWATCLRKNGLPDFPDPEIKGGSMQIDMSGLDPQGDTFQKAMATCQDKRPAGGIMLKGNGGGQ</sequence>
<dbReference type="AlphaFoldDB" id="A0A0B5DNV1"/>
<dbReference type="OrthoDB" id="7949713at2"/>
<reference evidence="3 5" key="2">
    <citation type="journal article" date="2016" name="Appl. Microbiol. Biotechnol.">
        <title>Exploiting the genome sequence of Streptomyces nodosus for enhanced antibiotic production.</title>
        <authorList>
            <person name="Sweeney P."/>
            <person name="Murphy C.D."/>
            <person name="Caffrey P."/>
        </authorList>
    </citation>
    <scope>NUCLEOTIDE SEQUENCE [LARGE SCALE GENOMIC DNA]</scope>
    <source>
        <strain evidence="3 5">ATCC 14899</strain>
    </source>
</reference>
<dbReference type="RefSeq" id="WP_043442249.1">
    <property type="nucleotide sequence ID" value="NZ_CP009313.1"/>
</dbReference>
<feature type="region of interest" description="Disordered" evidence="1">
    <location>
        <begin position="62"/>
        <end position="114"/>
    </location>
</feature>
<dbReference type="Proteomes" id="UP000031526">
    <property type="component" value="Chromosome"/>
</dbReference>
<evidence type="ECO:0000313" key="5">
    <source>
        <dbReference type="Proteomes" id="UP000031526"/>
    </source>
</evidence>
<organism evidence="3 5">
    <name type="scientific">Streptomyces nodosus</name>
    <dbReference type="NCBI Taxonomy" id="40318"/>
    <lineage>
        <taxon>Bacteria</taxon>
        <taxon>Bacillati</taxon>
        <taxon>Actinomycetota</taxon>
        <taxon>Actinomycetes</taxon>
        <taxon>Kitasatosporales</taxon>
        <taxon>Streptomycetaceae</taxon>
        <taxon>Streptomyces</taxon>
    </lineage>
</organism>
<dbReference type="EMBL" id="CP009313">
    <property type="protein sequence ID" value="AJE41652.1"/>
    <property type="molecule type" value="Genomic_DNA"/>
</dbReference>
<dbReference type="KEGG" id="snq:CP978_18000"/>
<feature type="signal peptide" evidence="2">
    <location>
        <begin position="1"/>
        <end position="26"/>
    </location>
</feature>
<dbReference type="EMBL" id="CP023747">
    <property type="protein sequence ID" value="QEV40187.1"/>
    <property type="molecule type" value="Genomic_DNA"/>
</dbReference>
<name>A0A0B5DNV1_9ACTN</name>
<dbReference type="PROSITE" id="PS51257">
    <property type="entry name" value="PROKAR_LIPOPROTEIN"/>
    <property type="match status" value="1"/>
</dbReference>
<dbReference type="STRING" id="40318.SNOD_17695"/>
<evidence type="ECO:0000313" key="4">
    <source>
        <dbReference type="EMBL" id="QEV40187.1"/>
    </source>
</evidence>
<dbReference type="HOGENOM" id="CLU_121458_0_0_11"/>
<dbReference type="Proteomes" id="UP000325763">
    <property type="component" value="Chromosome"/>
</dbReference>
<protein>
    <recommendedName>
        <fullName evidence="7">Lipoprotein</fullName>
    </recommendedName>
</protein>
<gene>
    <name evidence="4" type="ORF">CP978_18000</name>
    <name evidence="3" type="ORF">SNOD_17695</name>
</gene>
<evidence type="ECO:0000313" key="6">
    <source>
        <dbReference type="Proteomes" id="UP000325763"/>
    </source>
</evidence>
<accession>A0A0B5DNV1</accession>
<evidence type="ECO:0000313" key="3">
    <source>
        <dbReference type="EMBL" id="AJE41652.1"/>
    </source>
</evidence>
<reference evidence="5" key="1">
    <citation type="submission" date="2014-09" db="EMBL/GenBank/DDBJ databases">
        <title>Sequence of the Streptomyces nodosus genome.</title>
        <authorList>
            <person name="Sweeney P."/>
            <person name="Stephens N."/>
            <person name="Murphy C."/>
            <person name="Caffrey P."/>
        </authorList>
    </citation>
    <scope>NUCLEOTIDE SEQUENCE [LARGE SCALE GENOMIC DNA]</scope>
    <source>
        <strain evidence="5">ATCC 14899</strain>
    </source>
</reference>
<evidence type="ECO:0000256" key="2">
    <source>
        <dbReference type="SAM" id="SignalP"/>
    </source>
</evidence>
<evidence type="ECO:0008006" key="7">
    <source>
        <dbReference type="Google" id="ProtNLM"/>
    </source>
</evidence>
<reference evidence="4 6" key="3">
    <citation type="submission" date="2017-09" db="EMBL/GenBank/DDBJ databases">
        <title>Streptomyces genome completion.</title>
        <authorList>
            <person name="Lee N."/>
            <person name="Cho B.-K."/>
        </authorList>
    </citation>
    <scope>NUCLEOTIDE SEQUENCE [LARGE SCALE GENOMIC DNA]</scope>
    <source>
        <strain evidence="4 6">ATCC 14899</strain>
    </source>
</reference>